<dbReference type="PANTHER" id="PTHR30401:SF0">
    <property type="entry name" value="TRNA 2-SELENOURIDINE SYNTHASE"/>
    <property type="match status" value="1"/>
</dbReference>
<dbReference type="AlphaFoldDB" id="A0AA88YUF0"/>
<dbReference type="GO" id="GO:0043828">
    <property type="term" value="F:tRNA 2-selenouridine synthase activity"/>
    <property type="evidence" value="ECO:0007669"/>
    <property type="project" value="InterPro"/>
</dbReference>
<evidence type="ECO:0000313" key="3">
    <source>
        <dbReference type="Proteomes" id="UP001186944"/>
    </source>
</evidence>
<accession>A0AA88YUF0</accession>
<comment type="caution">
    <text evidence="2">The sequence shown here is derived from an EMBL/GenBank/DDBJ whole genome shotgun (WGS) entry which is preliminary data.</text>
</comment>
<name>A0AA88YUF0_PINIB</name>
<evidence type="ECO:0000313" key="2">
    <source>
        <dbReference type="EMBL" id="KAK3108980.1"/>
    </source>
</evidence>
<proteinExistence type="predicted"/>
<protein>
    <recommendedName>
        <fullName evidence="1">tRNA 2-selenouridine synthase AAA domain-containing protein</fullName>
    </recommendedName>
</protein>
<gene>
    <name evidence="2" type="ORF">FSP39_020219</name>
</gene>
<dbReference type="Proteomes" id="UP001186944">
    <property type="component" value="Unassembled WGS sequence"/>
</dbReference>
<dbReference type="Pfam" id="PF26341">
    <property type="entry name" value="AAA_SelU"/>
    <property type="match status" value="1"/>
</dbReference>
<dbReference type="InterPro" id="IPR017582">
    <property type="entry name" value="SelU"/>
</dbReference>
<dbReference type="GO" id="GO:0002098">
    <property type="term" value="P:tRNA wobble uridine modification"/>
    <property type="evidence" value="ECO:0007669"/>
    <property type="project" value="InterPro"/>
</dbReference>
<reference evidence="2" key="1">
    <citation type="submission" date="2019-08" db="EMBL/GenBank/DDBJ databases">
        <title>The improved chromosome-level genome for the pearl oyster Pinctada fucata martensii using PacBio sequencing and Hi-C.</title>
        <authorList>
            <person name="Zheng Z."/>
        </authorList>
    </citation>
    <scope>NUCLEOTIDE SEQUENCE</scope>
    <source>
        <strain evidence="2">ZZ-2019</strain>
        <tissue evidence="2">Adductor muscle</tissue>
    </source>
</reference>
<organism evidence="2 3">
    <name type="scientific">Pinctada imbricata</name>
    <name type="common">Atlantic pearl-oyster</name>
    <name type="synonym">Pinctada martensii</name>
    <dbReference type="NCBI Taxonomy" id="66713"/>
    <lineage>
        <taxon>Eukaryota</taxon>
        <taxon>Metazoa</taxon>
        <taxon>Spiralia</taxon>
        <taxon>Lophotrochozoa</taxon>
        <taxon>Mollusca</taxon>
        <taxon>Bivalvia</taxon>
        <taxon>Autobranchia</taxon>
        <taxon>Pteriomorphia</taxon>
        <taxon>Pterioida</taxon>
        <taxon>Pterioidea</taxon>
        <taxon>Pteriidae</taxon>
        <taxon>Pinctada</taxon>
    </lineage>
</organism>
<keyword evidence="3" id="KW-1185">Reference proteome</keyword>
<dbReference type="PANTHER" id="PTHR30401">
    <property type="entry name" value="TRNA 2-SELENOURIDINE SYNTHASE"/>
    <property type="match status" value="1"/>
</dbReference>
<evidence type="ECO:0000259" key="1">
    <source>
        <dbReference type="Pfam" id="PF26341"/>
    </source>
</evidence>
<dbReference type="EMBL" id="VSWD01000001">
    <property type="protein sequence ID" value="KAK3108980.1"/>
    <property type="molecule type" value="Genomic_DNA"/>
</dbReference>
<feature type="domain" description="tRNA 2-selenouridine synthase AAA" evidence="1">
    <location>
        <begin position="1"/>
        <end position="111"/>
    </location>
</feature>
<dbReference type="InterPro" id="IPR058840">
    <property type="entry name" value="AAA_SelU"/>
</dbReference>
<sequence>MTGCGKTYLLSQLSGRGEQILDLEGLAKHKGSLFGKLDNEDQPSQSYFESLIAKQFRNFDSNRIVWIESESIRIGKLLVPQELFKKMCMSDRYIINLPMQERVNHIIRHYKYFTEDFEELKSRLTLLAKYHPSRKISEWISLAEKGQWQEFVEELLVNHYDPTYTRSQTRHNHGEKTSVVDLDDLSSESVHRFLKNMIEESSAVSI</sequence>